<comment type="caution">
    <text evidence="2">The sequence shown here is derived from an EMBL/GenBank/DDBJ whole genome shotgun (WGS) entry which is preliminary data.</text>
</comment>
<reference evidence="3" key="1">
    <citation type="journal article" date="2019" name="Int. J. Syst. Evol. Microbiol.">
        <title>The Global Catalogue of Microorganisms (GCM) 10K type strain sequencing project: providing services to taxonomists for standard genome sequencing and annotation.</title>
        <authorList>
            <consortium name="The Broad Institute Genomics Platform"/>
            <consortium name="The Broad Institute Genome Sequencing Center for Infectious Disease"/>
            <person name="Wu L."/>
            <person name="Ma J."/>
        </authorList>
    </citation>
    <scope>NUCLEOTIDE SEQUENCE [LARGE SCALE GENOMIC DNA]</scope>
    <source>
        <strain evidence="3">JCM 4816</strain>
    </source>
</reference>
<organism evidence="2 3">
    <name type="scientific">Streptomyces prasinosporus</name>
    <dbReference type="NCBI Taxonomy" id="68256"/>
    <lineage>
        <taxon>Bacteria</taxon>
        <taxon>Bacillati</taxon>
        <taxon>Actinomycetota</taxon>
        <taxon>Actinomycetes</taxon>
        <taxon>Kitasatosporales</taxon>
        <taxon>Streptomycetaceae</taxon>
        <taxon>Streptomyces</taxon>
        <taxon>Streptomyces albogriseolus group</taxon>
    </lineage>
</organism>
<evidence type="ECO:0000313" key="2">
    <source>
        <dbReference type="EMBL" id="GAA3497424.1"/>
    </source>
</evidence>
<proteinExistence type="predicted"/>
<dbReference type="Proteomes" id="UP001501455">
    <property type="component" value="Unassembled WGS sequence"/>
</dbReference>
<feature type="compositionally biased region" description="Low complexity" evidence="1">
    <location>
        <begin position="228"/>
        <end position="238"/>
    </location>
</feature>
<evidence type="ECO:0000313" key="3">
    <source>
        <dbReference type="Proteomes" id="UP001501455"/>
    </source>
</evidence>
<feature type="compositionally biased region" description="Basic and acidic residues" evidence="1">
    <location>
        <begin position="195"/>
        <end position="214"/>
    </location>
</feature>
<evidence type="ECO:0000256" key="1">
    <source>
        <dbReference type="SAM" id="MobiDB-lite"/>
    </source>
</evidence>
<gene>
    <name evidence="2" type="ORF">GCM10019016_045270</name>
</gene>
<name>A0ABP6TRR7_9ACTN</name>
<dbReference type="EMBL" id="BAAAXF010000033">
    <property type="protein sequence ID" value="GAA3497424.1"/>
    <property type="molecule type" value="Genomic_DNA"/>
</dbReference>
<sequence>MFSSSRSPQAKASSASANGGDGVDVGRVPGRLGGGGAAPVVPVEAGFDDRGQDALGDGGVPAQRGLGGSPPGGVPPRGAPVRAPVGSGQFAGEVADQVVRHVAAVRRLLQQGHVDEPVQRGLGTALAGAGEAGQQGRAVPGQVERPDAAQGEGRVPVGLAPGGGERVVGDGQRAADAEVVVLQVGQPAVRGRQLPGERVRGEEPPRGEPGRDDPQGQGETAGEGDEGVAGAEVVTAGDRAQQGGAVLLGQRGEREPGGPVEDGER</sequence>
<feature type="region of interest" description="Disordered" evidence="1">
    <location>
        <begin position="184"/>
        <end position="265"/>
    </location>
</feature>
<feature type="region of interest" description="Disordered" evidence="1">
    <location>
        <begin position="122"/>
        <end position="171"/>
    </location>
</feature>
<feature type="region of interest" description="Disordered" evidence="1">
    <location>
        <begin position="1"/>
        <end position="87"/>
    </location>
</feature>
<feature type="compositionally biased region" description="Low complexity" evidence="1">
    <location>
        <begin position="1"/>
        <end position="17"/>
    </location>
</feature>
<keyword evidence="3" id="KW-1185">Reference proteome</keyword>
<accession>A0ABP6TRR7</accession>
<feature type="compositionally biased region" description="Low complexity" evidence="1">
    <location>
        <begin position="122"/>
        <end position="138"/>
    </location>
</feature>
<protein>
    <submittedName>
        <fullName evidence="2">Uncharacterized protein</fullName>
    </submittedName>
</protein>